<feature type="transmembrane region" description="Helical" evidence="13">
    <location>
        <begin position="98"/>
        <end position="125"/>
    </location>
</feature>
<keyword evidence="6 13" id="KW-0812">Transmembrane</keyword>
<comment type="cofactor">
    <cofactor evidence="1">
        <name>Zn(2+)</name>
        <dbReference type="ChEBI" id="CHEBI:29105"/>
    </cofactor>
</comment>
<evidence type="ECO:0000256" key="8">
    <source>
        <dbReference type="ARBA" id="ARBA00022801"/>
    </source>
</evidence>
<keyword evidence="12 13" id="KW-0472">Membrane</keyword>
<dbReference type="EMBL" id="JAAQPH010000002">
    <property type="protein sequence ID" value="NIA67537.1"/>
    <property type="molecule type" value="Genomic_DNA"/>
</dbReference>
<evidence type="ECO:0000256" key="7">
    <source>
        <dbReference type="ARBA" id="ARBA00022723"/>
    </source>
</evidence>
<dbReference type="PANTHER" id="PTHR35864:SF1">
    <property type="entry name" value="ZINC METALLOPROTEASE YWHC-RELATED"/>
    <property type="match status" value="1"/>
</dbReference>
<evidence type="ECO:0000256" key="12">
    <source>
        <dbReference type="ARBA" id="ARBA00023136"/>
    </source>
</evidence>
<keyword evidence="16" id="KW-1185">Reference proteome</keyword>
<dbReference type="InterPro" id="IPR008915">
    <property type="entry name" value="Peptidase_M50"/>
</dbReference>
<dbReference type="GO" id="GO:0008237">
    <property type="term" value="F:metallopeptidase activity"/>
    <property type="evidence" value="ECO:0007669"/>
    <property type="project" value="UniProtKB-KW"/>
</dbReference>
<evidence type="ECO:0000313" key="15">
    <source>
        <dbReference type="EMBL" id="NIA67537.1"/>
    </source>
</evidence>
<accession>A0A967C719</accession>
<evidence type="ECO:0000256" key="11">
    <source>
        <dbReference type="ARBA" id="ARBA00023049"/>
    </source>
</evidence>
<evidence type="ECO:0000259" key="14">
    <source>
        <dbReference type="Pfam" id="PF02163"/>
    </source>
</evidence>
<evidence type="ECO:0000313" key="16">
    <source>
        <dbReference type="Proteomes" id="UP000761264"/>
    </source>
</evidence>
<feature type="transmembrane region" description="Helical" evidence="13">
    <location>
        <begin position="131"/>
        <end position="153"/>
    </location>
</feature>
<comment type="caution">
    <text evidence="15">The sequence shown here is derived from an EMBL/GenBank/DDBJ whole genome shotgun (WGS) entry which is preliminary data.</text>
</comment>
<organism evidence="15 16">
    <name type="scientific">Pelagibius litoralis</name>
    <dbReference type="NCBI Taxonomy" id="374515"/>
    <lineage>
        <taxon>Bacteria</taxon>
        <taxon>Pseudomonadati</taxon>
        <taxon>Pseudomonadota</taxon>
        <taxon>Alphaproteobacteria</taxon>
        <taxon>Rhodospirillales</taxon>
        <taxon>Rhodovibrionaceae</taxon>
        <taxon>Pelagibius</taxon>
    </lineage>
</organism>
<keyword evidence="7" id="KW-0479">Metal-binding</keyword>
<evidence type="ECO:0000256" key="4">
    <source>
        <dbReference type="ARBA" id="ARBA00022475"/>
    </source>
</evidence>
<comment type="subcellular location">
    <subcellularLocation>
        <location evidence="2">Cell membrane</location>
        <topology evidence="2">Multi-pass membrane protein</topology>
    </subcellularLocation>
</comment>
<evidence type="ECO:0000256" key="6">
    <source>
        <dbReference type="ARBA" id="ARBA00022692"/>
    </source>
</evidence>
<dbReference type="RefSeq" id="WP_167221197.1">
    <property type="nucleotide sequence ID" value="NZ_JAAQPH010000002.1"/>
</dbReference>
<dbReference type="GO" id="GO:0005886">
    <property type="term" value="C:plasma membrane"/>
    <property type="evidence" value="ECO:0007669"/>
    <property type="project" value="UniProtKB-SubCell"/>
</dbReference>
<evidence type="ECO:0000256" key="9">
    <source>
        <dbReference type="ARBA" id="ARBA00022833"/>
    </source>
</evidence>
<keyword evidence="9" id="KW-0862">Zinc</keyword>
<keyword evidence="5 15" id="KW-0645">Protease</keyword>
<keyword evidence="10 13" id="KW-1133">Transmembrane helix</keyword>
<evidence type="ECO:0000256" key="13">
    <source>
        <dbReference type="SAM" id="Phobius"/>
    </source>
</evidence>
<feature type="transmembrane region" description="Helical" evidence="13">
    <location>
        <begin position="12"/>
        <end position="35"/>
    </location>
</feature>
<dbReference type="Pfam" id="PF02163">
    <property type="entry name" value="Peptidase_M50"/>
    <property type="match status" value="1"/>
</dbReference>
<feature type="transmembrane region" description="Helical" evidence="13">
    <location>
        <begin position="160"/>
        <end position="176"/>
    </location>
</feature>
<evidence type="ECO:0000256" key="2">
    <source>
        <dbReference type="ARBA" id="ARBA00004651"/>
    </source>
</evidence>
<keyword evidence="4" id="KW-1003">Cell membrane</keyword>
<dbReference type="CDD" id="cd06158">
    <property type="entry name" value="S2P-M50_like_1"/>
    <property type="match status" value="1"/>
</dbReference>
<comment type="similarity">
    <text evidence="3">Belongs to the peptidase M50B family.</text>
</comment>
<evidence type="ECO:0000256" key="3">
    <source>
        <dbReference type="ARBA" id="ARBA00007931"/>
    </source>
</evidence>
<proteinExistence type="inferred from homology"/>
<gene>
    <name evidence="15" type="ORF">HBA54_02935</name>
</gene>
<dbReference type="GO" id="GO:0006508">
    <property type="term" value="P:proteolysis"/>
    <property type="evidence" value="ECO:0007669"/>
    <property type="project" value="UniProtKB-KW"/>
</dbReference>
<sequence length="235" mass="25877">MDFDLSALAYTASIWVLPVLLAITLHEAAHGFIAWSYGDDTAYKLGRVSINPLKHIHPIGTILLPLLLIVFKAPFLFGYAKPVPVATHRLRRPRRDMVYVAAAGPTANLILATISAVLFNIVWLLPDAPAMWLAQTLKISIIVNLVLAVLNLLPLPPLDGGRIAVGLLPISLAVPLARLERYGIFILLAAFFLLPYLGRELGLSINVFDWLIRTPVNWMLPFFSSLAGMTEALRL</sequence>
<keyword evidence="11" id="KW-0482">Metalloprotease</keyword>
<feature type="transmembrane region" description="Helical" evidence="13">
    <location>
        <begin position="182"/>
        <end position="198"/>
    </location>
</feature>
<keyword evidence="8" id="KW-0378">Hydrolase</keyword>
<protein>
    <submittedName>
        <fullName evidence="15">Site-2 protease family protein</fullName>
    </submittedName>
</protein>
<name>A0A967C719_9PROT</name>
<dbReference type="InterPro" id="IPR044537">
    <property type="entry name" value="Rip2-like"/>
</dbReference>
<feature type="domain" description="Peptidase M50" evidence="14">
    <location>
        <begin position="133"/>
        <end position="190"/>
    </location>
</feature>
<evidence type="ECO:0000256" key="10">
    <source>
        <dbReference type="ARBA" id="ARBA00022989"/>
    </source>
</evidence>
<evidence type="ECO:0000256" key="1">
    <source>
        <dbReference type="ARBA" id="ARBA00001947"/>
    </source>
</evidence>
<reference evidence="15" key="1">
    <citation type="submission" date="2020-03" db="EMBL/GenBank/DDBJ databases">
        <title>Genome of Pelagibius litoralis DSM 21314T.</title>
        <authorList>
            <person name="Wang G."/>
        </authorList>
    </citation>
    <scope>NUCLEOTIDE SEQUENCE</scope>
    <source>
        <strain evidence="15">DSM 21314</strain>
    </source>
</reference>
<dbReference type="Proteomes" id="UP000761264">
    <property type="component" value="Unassembled WGS sequence"/>
</dbReference>
<dbReference type="AlphaFoldDB" id="A0A967C719"/>
<dbReference type="PANTHER" id="PTHR35864">
    <property type="entry name" value="ZINC METALLOPROTEASE MJ0611-RELATED"/>
    <property type="match status" value="1"/>
</dbReference>
<dbReference type="InterPro" id="IPR052348">
    <property type="entry name" value="Metallopeptidase_M50B"/>
</dbReference>
<evidence type="ECO:0000256" key="5">
    <source>
        <dbReference type="ARBA" id="ARBA00022670"/>
    </source>
</evidence>
<feature type="transmembrane region" description="Helical" evidence="13">
    <location>
        <begin position="55"/>
        <end position="77"/>
    </location>
</feature>
<dbReference type="GO" id="GO:0046872">
    <property type="term" value="F:metal ion binding"/>
    <property type="evidence" value="ECO:0007669"/>
    <property type="project" value="UniProtKB-KW"/>
</dbReference>